<evidence type="ECO:0000313" key="2">
    <source>
        <dbReference type="Proteomes" id="UP000501648"/>
    </source>
</evidence>
<name>A0A6M3ZR59_9BURK</name>
<dbReference type="EMBL" id="CP008956">
    <property type="protein sequence ID" value="QJQ01114.1"/>
    <property type="molecule type" value="Genomic_DNA"/>
</dbReference>
<accession>A0A6M3ZR59</accession>
<protein>
    <recommendedName>
        <fullName evidence="3">RiboL-PSP-HEPN domain-containing protein</fullName>
    </recommendedName>
</protein>
<gene>
    <name evidence="1" type="ORF">C798_12980</name>
</gene>
<reference evidence="1 2" key="1">
    <citation type="journal article" date="2012" name="J. Bacteriol.">
        <title>Genome sequence of the pathogenic Herbaspirillum seropedicae strain Os34, isolated from rice roots.</title>
        <authorList>
            <person name="Ye W."/>
            <person name="Ye S."/>
            <person name="Liu J."/>
            <person name="Chang S."/>
            <person name="Chen M."/>
            <person name="Zhu B."/>
            <person name="Guo L."/>
            <person name="An Q."/>
        </authorList>
    </citation>
    <scope>NUCLEOTIDE SEQUENCE [LARGE SCALE GENOMIC DNA]</scope>
    <source>
        <strain evidence="1 2">Os34</strain>
    </source>
</reference>
<dbReference type="AlphaFoldDB" id="A0A6M3ZR59"/>
<evidence type="ECO:0000313" key="1">
    <source>
        <dbReference type="EMBL" id="QJQ01114.1"/>
    </source>
</evidence>
<proteinExistence type="predicted"/>
<organism evidence="1 2">
    <name type="scientific">Herbaspirillum rubrisubalbicans Os34</name>
    <dbReference type="NCBI Taxonomy" id="1235827"/>
    <lineage>
        <taxon>Bacteria</taxon>
        <taxon>Pseudomonadati</taxon>
        <taxon>Pseudomonadota</taxon>
        <taxon>Betaproteobacteria</taxon>
        <taxon>Burkholderiales</taxon>
        <taxon>Oxalobacteraceae</taxon>
        <taxon>Herbaspirillum</taxon>
    </lineage>
</organism>
<sequence length="313" mass="35246">MTQSKKATTDLMKLVSEMEQQYWVPLLDTPLPQLEELAPKSATDCPQLHETFAAFHTNLSAAQSLVDFPYQLIMPLLPGILHDCPKSVQKKIETGKKLTEEEFDIVTQMVANALKAAHGHMSNIGNNSVLQLLLHQACLLIWGAMESFSKEVFRLTLNERPALLSALYKNPALKERFQISASSWQSILENHEFNLQGKLGNIIGPAKDFSSPQLLCDLFPTMLKGMRGPGFPNKIFDHEKIKLLGQRRHLIAHRCSIVDKEYLSVTKDESQQLGQKLKLRGEDITRSLRTAASYAILVYATARYCWPRANEAC</sequence>
<evidence type="ECO:0008006" key="3">
    <source>
        <dbReference type="Google" id="ProtNLM"/>
    </source>
</evidence>
<dbReference type="Proteomes" id="UP000501648">
    <property type="component" value="Chromosome"/>
</dbReference>
<dbReference type="RefSeq" id="WP_017454674.1">
    <property type="nucleotide sequence ID" value="NZ_CP008956.1"/>
</dbReference>